<name>A0ABN9AP18_9NEOB</name>
<dbReference type="Proteomes" id="UP001162483">
    <property type="component" value="Unassembled WGS sequence"/>
</dbReference>
<reference evidence="1" key="1">
    <citation type="submission" date="2023-05" db="EMBL/GenBank/DDBJ databases">
        <authorList>
            <person name="Stuckert A."/>
        </authorList>
    </citation>
    <scope>NUCLEOTIDE SEQUENCE</scope>
</reference>
<gene>
    <name evidence="1" type="ORF">SPARVUS_LOCUS1281326</name>
</gene>
<accession>A0ABN9AP18</accession>
<keyword evidence="2" id="KW-1185">Reference proteome</keyword>
<evidence type="ECO:0000313" key="1">
    <source>
        <dbReference type="EMBL" id="CAI9537781.1"/>
    </source>
</evidence>
<protein>
    <submittedName>
        <fullName evidence="1">Uncharacterized protein</fullName>
    </submittedName>
</protein>
<evidence type="ECO:0000313" key="2">
    <source>
        <dbReference type="Proteomes" id="UP001162483"/>
    </source>
</evidence>
<proteinExistence type="predicted"/>
<organism evidence="1 2">
    <name type="scientific">Staurois parvus</name>
    <dbReference type="NCBI Taxonomy" id="386267"/>
    <lineage>
        <taxon>Eukaryota</taxon>
        <taxon>Metazoa</taxon>
        <taxon>Chordata</taxon>
        <taxon>Craniata</taxon>
        <taxon>Vertebrata</taxon>
        <taxon>Euteleostomi</taxon>
        <taxon>Amphibia</taxon>
        <taxon>Batrachia</taxon>
        <taxon>Anura</taxon>
        <taxon>Neobatrachia</taxon>
        <taxon>Ranoidea</taxon>
        <taxon>Ranidae</taxon>
        <taxon>Staurois</taxon>
    </lineage>
</organism>
<sequence>MCGMCFVRAREPIHLNGLQCPVTRREEVPAFLKTQPEREPRFPVWLCFPVRVACH</sequence>
<comment type="caution">
    <text evidence="1">The sequence shown here is derived from an EMBL/GenBank/DDBJ whole genome shotgun (WGS) entry which is preliminary data.</text>
</comment>
<dbReference type="EMBL" id="CATNWA010000691">
    <property type="protein sequence ID" value="CAI9537781.1"/>
    <property type="molecule type" value="Genomic_DNA"/>
</dbReference>